<evidence type="ECO:0000313" key="11">
    <source>
        <dbReference type="Proteomes" id="UP000251120"/>
    </source>
</evidence>
<dbReference type="UniPathway" id="UPA00098">
    <property type="reaction ID" value="UER00358"/>
</dbReference>
<dbReference type="Pfam" id="PF00202">
    <property type="entry name" value="Aminotran_3"/>
    <property type="match status" value="1"/>
</dbReference>
<reference evidence="10 12" key="2">
    <citation type="submission" date="2019-08" db="EMBL/GenBank/DDBJ databases">
        <title>Complete genome sequences of Francisella adeliensis (FSC1325 and FSC1326).</title>
        <authorList>
            <person name="Ohrman C."/>
            <person name="Uneklint I."/>
            <person name="Vallesi A."/>
            <person name="Karlsson L."/>
            <person name="Sjodin A."/>
        </authorList>
    </citation>
    <scope>NUCLEOTIDE SEQUENCE [LARGE SCALE GENOMIC DNA]</scope>
    <source>
        <strain evidence="10 12">FSC1325</strain>
    </source>
</reference>
<proteinExistence type="inferred from homology"/>
<keyword evidence="5 10" id="KW-0808">Transferase</keyword>
<dbReference type="AlphaFoldDB" id="A0A2Z4Y1V7"/>
<dbReference type="RefSeq" id="WP_112870672.1">
    <property type="nucleotide sequence ID" value="NZ_CP021781.1"/>
</dbReference>
<dbReference type="GO" id="GO:0055129">
    <property type="term" value="P:L-proline biosynthetic process"/>
    <property type="evidence" value="ECO:0007669"/>
    <property type="project" value="UniProtKB-UniPathway"/>
</dbReference>
<evidence type="ECO:0000313" key="10">
    <source>
        <dbReference type="EMBL" id="QIW12988.1"/>
    </source>
</evidence>
<accession>A0A2Z4Y1V7</accession>
<dbReference type="InterPro" id="IPR050103">
    <property type="entry name" value="Class-III_PLP-dep_AT"/>
</dbReference>
<dbReference type="FunFam" id="3.40.640.10:FF:000011">
    <property type="entry name" value="Ornithine aminotransferase"/>
    <property type="match status" value="1"/>
</dbReference>
<evidence type="ECO:0000256" key="5">
    <source>
        <dbReference type="ARBA" id="ARBA00022679"/>
    </source>
</evidence>
<dbReference type="InterPro" id="IPR015424">
    <property type="entry name" value="PyrdxlP-dep_Trfase"/>
</dbReference>
<dbReference type="InterPro" id="IPR049704">
    <property type="entry name" value="Aminotrans_3_PPA_site"/>
</dbReference>
<dbReference type="PIRSF" id="PIRSF000521">
    <property type="entry name" value="Transaminase_4ab_Lys_Orn"/>
    <property type="match status" value="1"/>
</dbReference>
<gene>
    <name evidence="9" type="primary">rocD</name>
    <name evidence="9" type="ORF">CDH04_08845</name>
    <name evidence="10" type="ORF">FZC43_08850</name>
</gene>
<evidence type="ECO:0000256" key="2">
    <source>
        <dbReference type="ARBA" id="ARBA00004998"/>
    </source>
</evidence>
<evidence type="ECO:0000256" key="4">
    <source>
        <dbReference type="ARBA" id="ARBA00022576"/>
    </source>
</evidence>
<reference evidence="9 11" key="1">
    <citation type="submission" date="2017-06" db="EMBL/GenBank/DDBJ databases">
        <title>Complete genome of Francisella adeliensis.</title>
        <authorList>
            <person name="Vallesi A."/>
            <person name="Sjodin A."/>
        </authorList>
    </citation>
    <scope>NUCLEOTIDE SEQUENCE [LARGE SCALE GENOMIC DNA]</scope>
    <source>
        <strain evidence="9 11">FDC440</strain>
    </source>
</reference>
<dbReference type="Proteomes" id="UP000251120">
    <property type="component" value="Chromosome"/>
</dbReference>
<evidence type="ECO:0000256" key="8">
    <source>
        <dbReference type="RuleBase" id="RU003560"/>
    </source>
</evidence>
<dbReference type="CDD" id="cd00610">
    <property type="entry name" value="OAT_like"/>
    <property type="match status" value="1"/>
</dbReference>
<comment type="similarity">
    <text evidence="8">Belongs to the class-III pyridoxal-phosphate-dependent aminotransferase family.</text>
</comment>
<evidence type="ECO:0000313" key="12">
    <source>
        <dbReference type="Proteomes" id="UP000681131"/>
    </source>
</evidence>
<comment type="cofactor">
    <cofactor evidence="1">
        <name>pyridoxal 5'-phosphate</name>
        <dbReference type="ChEBI" id="CHEBI:597326"/>
    </cofactor>
</comment>
<keyword evidence="12" id="KW-1185">Reference proteome</keyword>
<dbReference type="Proteomes" id="UP000681131">
    <property type="component" value="Chromosome"/>
</dbReference>
<dbReference type="GO" id="GO:0030170">
    <property type="term" value="F:pyridoxal phosphate binding"/>
    <property type="evidence" value="ECO:0007669"/>
    <property type="project" value="InterPro"/>
</dbReference>
<dbReference type="GO" id="GO:0004587">
    <property type="term" value="F:ornithine aminotransferase activity"/>
    <property type="evidence" value="ECO:0007669"/>
    <property type="project" value="UniProtKB-EC"/>
</dbReference>
<sequence>MDAKKIIDKFSANIINPYNINIVRGDGSYVYDINSKKYIDMATGISSTNFGHQNPEIFEALIEQSQKVSIVSRLFYNEPLSMFLKKACELTNMDKAIVMNSGAEAIETAIKVIRKWAYIKKQIPQDRAQIITFDNSFHGRTIAAISSSSEAKYKANFGPLTPGFKSIPFNNIEALKAAINDNTAAIIIEPIQGEAGVIIPDPNYLIQCQKICKDKNILFILDEIQTGMGRTGKNFAMEHYGLSPDGITLGKSLGGGVLPVSLFLGKEKIMSVLSPGDHGSTFGGNPLASSVGYKALCLLEQQSLALKSEVLSDFFISELKKIDSKYIKEIRAKGLFIALQIYAEYFENFYKTLIGSGLLAVKTRNNSIRLLPPLTINQETLKEAAEIIKKIEIH</sequence>
<dbReference type="EC" id="2.6.1.13" evidence="3"/>
<dbReference type="EMBL" id="CP043424">
    <property type="protein sequence ID" value="QIW12988.1"/>
    <property type="molecule type" value="Genomic_DNA"/>
</dbReference>
<dbReference type="KEGG" id="fad:CDH04_08845"/>
<dbReference type="SUPFAM" id="SSF53383">
    <property type="entry name" value="PLP-dependent transferases"/>
    <property type="match status" value="1"/>
</dbReference>
<dbReference type="InterPro" id="IPR015422">
    <property type="entry name" value="PyrdxlP-dep_Trfase_small"/>
</dbReference>
<dbReference type="InterPro" id="IPR010164">
    <property type="entry name" value="Orn_aminotrans"/>
</dbReference>
<organism evidence="9 11">
    <name type="scientific">Francisella adeliensis</name>
    <dbReference type="NCBI Taxonomy" id="2007306"/>
    <lineage>
        <taxon>Bacteria</taxon>
        <taxon>Pseudomonadati</taxon>
        <taxon>Pseudomonadota</taxon>
        <taxon>Gammaproteobacteria</taxon>
        <taxon>Thiotrichales</taxon>
        <taxon>Francisellaceae</taxon>
        <taxon>Francisella</taxon>
    </lineage>
</organism>
<evidence type="ECO:0000256" key="6">
    <source>
        <dbReference type="ARBA" id="ARBA00022898"/>
    </source>
</evidence>
<keyword evidence="6 8" id="KW-0663">Pyridoxal phosphate</keyword>
<dbReference type="EMBL" id="CP021781">
    <property type="protein sequence ID" value="AXA34495.1"/>
    <property type="molecule type" value="Genomic_DNA"/>
</dbReference>
<protein>
    <recommendedName>
        <fullName evidence="3">ornithine aminotransferase</fullName>
        <ecNumber evidence="3">2.6.1.13</ecNumber>
    </recommendedName>
    <alternativeName>
        <fullName evidence="7">Ornithine--oxo-acid aminotransferase</fullName>
    </alternativeName>
</protein>
<dbReference type="PANTHER" id="PTHR11986:SF18">
    <property type="entry name" value="ORNITHINE AMINOTRANSFERASE, MITOCHONDRIAL"/>
    <property type="match status" value="1"/>
</dbReference>
<comment type="pathway">
    <text evidence="2">Amino-acid biosynthesis; L-proline biosynthesis; L-glutamate 5-semialdehyde from L-ornithine: step 1/1.</text>
</comment>
<dbReference type="Gene3D" id="3.40.640.10">
    <property type="entry name" value="Type I PLP-dependent aspartate aminotransferase-like (Major domain)"/>
    <property type="match status" value="1"/>
</dbReference>
<evidence type="ECO:0000313" key="9">
    <source>
        <dbReference type="EMBL" id="AXA34495.1"/>
    </source>
</evidence>
<dbReference type="GO" id="GO:0042802">
    <property type="term" value="F:identical protein binding"/>
    <property type="evidence" value="ECO:0007669"/>
    <property type="project" value="TreeGrafter"/>
</dbReference>
<evidence type="ECO:0000256" key="3">
    <source>
        <dbReference type="ARBA" id="ARBA00012924"/>
    </source>
</evidence>
<dbReference type="Gene3D" id="3.90.1150.10">
    <property type="entry name" value="Aspartate Aminotransferase, domain 1"/>
    <property type="match status" value="1"/>
</dbReference>
<dbReference type="OrthoDB" id="9801052at2"/>
<dbReference type="InterPro" id="IPR015421">
    <property type="entry name" value="PyrdxlP-dep_Trfase_major"/>
</dbReference>
<dbReference type="PROSITE" id="PS00600">
    <property type="entry name" value="AA_TRANSFER_CLASS_3"/>
    <property type="match status" value="1"/>
</dbReference>
<dbReference type="InterPro" id="IPR005814">
    <property type="entry name" value="Aminotrans_3"/>
</dbReference>
<dbReference type="NCBIfam" id="TIGR01885">
    <property type="entry name" value="Orn_aminotrans"/>
    <property type="match status" value="1"/>
</dbReference>
<evidence type="ECO:0000256" key="1">
    <source>
        <dbReference type="ARBA" id="ARBA00001933"/>
    </source>
</evidence>
<name>A0A2Z4Y1V7_9GAMM</name>
<keyword evidence="4 10" id="KW-0032">Aminotransferase</keyword>
<evidence type="ECO:0000256" key="7">
    <source>
        <dbReference type="ARBA" id="ARBA00030587"/>
    </source>
</evidence>
<dbReference type="PANTHER" id="PTHR11986">
    <property type="entry name" value="AMINOTRANSFERASE CLASS III"/>
    <property type="match status" value="1"/>
</dbReference>